<gene>
    <name evidence="2" type="ORF">PCOR1329_LOCUS35751</name>
</gene>
<name>A0ABN9T5F1_9DINO</name>
<protein>
    <recommendedName>
        <fullName evidence="4">Reverse transcriptase domain-containing protein</fullName>
    </recommendedName>
</protein>
<sequence length="598" mass="66340">AADATLEGWEEVWADTFDADEPWCRAPSAAEWLEQAVPRTTPKDIIEACRRFRPDTGLTDADWHPRLWRHGGYRSVARVASVLNAVERVAPWPTAPATILFNLMRMAAVGFRNMVPIPELSRVWVTIRVLYAKRVEAANTRAYNWAARADGHKHAVIYFDLFKCFEWVTQRKVWESAMRRGFKPIIMRVVLRVYSMVRRIFLDGCYTEGRAWKRGIVAGSRYAPFCHKMVTIVELDELVNHFPWVDTCLFFDDLAMATHGIREFVEHSHPLLIAAVIYMFEAKLDMAVSKGALGKTFARTSSTVLGKHINVITRRLGSSSTGSTLVPALLHGSSTVGMADSNLNELGKRVATAMEGNAKGRSTALAPLSDGVDPGHLANSSPSLAGATAWQEAFEDMQLSYINSTSRAHSVTIDGMARDLRCTSLQGGQHHVVTTTEKQLKNERVEQRGHQYCINAIFLERGFMSKGRHHQIFVELAGERVAPLDIAPARAQPVSIIEILLEACAFNKEEQTHGLAQVLKDYEGEVSQQTPLSSSASETWRRSTIGSPRQLGRPGDGGHLRGSSLQLGDRAPLPWGAGAPLGWRTTATSSRWTTRATD</sequence>
<comment type="caution">
    <text evidence="2">The sequence shown here is derived from an EMBL/GenBank/DDBJ whole genome shotgun (WGS) entry which is preliminary data.</text>
</comment>
<dbReference type="EMBL" id="CAUYUJ010014366">
    <property type="protein sequence ID" value="CAK0840270.1"/>
    <property type="molecule type" value="Genomic_DNA"/>
</dbReference>
<evidence type="ECO:0000313" key="2">
    <source>
        <dbReference type="EMBL" id="CAK0840270.1"/>
    </source>
</evidence>
<feature type="compositionally biased region" description="Polar residues" evidence="1">
    <location>
        <begin position="528"/>
        <end position="547"/>
    </location>
</feature>
<feature type="region of interest" description="Disordered" evidence="1">
    <location>
        <begin position="528"/>
        <end position="598"/>
    </location>
</feature>
<keyword evidence="3" id="KW-1185">Reference proteome</keyword>
<evidence type="ECO:0000256" key="1">
    <source>
        <dbReference type="SAM" id="MobiDB-lite"/>
    </source>
</evidence>
<organism evidence="2 3">
    <name type="scientific">Prorocentrum cordatum</name>
    <dbReference type="NCBI Taxonomy" id="2364126"/>
    <lineage>
        <taxon>Eukaryota</taxon>
        <taxon>Sar</taxon>
        <taxon>Alveolata</taxon>
        <taxon>Dinophyceae</taxon>
        <taxon>Prorocentrales</taxon>
        <taxon>Prorocentraceae</taxon>
        <taxon>Prorocentrum</taxon>
    </lineage>
</organism>
<proteinExistence type="predicted"/>
<reference evidence="2" key="1">
    <citation type="submission" date="2023-10" db="EMBL/GenBank/DDBJ databases">
        <authorList>
            <person name="Chen Y."/>
            <person name="Shah S."/>
            <person name="Dougan E. K."/>
            <person name="Thang M."/>
            <person name="Chan C."/>
        </authorList>
    </citation>
    <scope>NUCLEOTIDE SEQUENCE [LARGE SCALE GENOMIC DNA]</scope>
</reference>
<accession>A0ABN9T5F1</accession>
<feature type="non-terminal residue" evidence="2">
    <location>
        <position position="1"/>
    </location>
</feature>
<evidence type="ECO:0008006" key="4">
    <source>
        <dbReference type="Google" id="ProtNLM"/>
    </source>
</evidence>
<feature type="non-terminal residue" evidence="2">
    <location>
        <position position="598"/>
    </location>
</feature>
<evidence type="ECO:0000313" key="3">
    <source>
        <dbReference type="Proteomes" id="UP001189429"/>
    </source>
</evidence>
<feature type="compositionally biased region" description="Low complexity" evidence="1">
    <location>
        <begin position="583"/>
        <end position="598"/>
    </location>
</feature>
<dbReference type="Proteomes" id="UP001189429">
    <property type="component" value="Unassembled WGS sequence"/>
</dbReference>